<protein>
    <submittedName>
        <fullName evidence="1">Uncharacterized protein</fullName>
    </submittedName>
</protein>
<dbReference type="AlphaFoldDB" id="A0AAE1DSY8"/>
<reference evidence="1" key="1">
    <citation type="journal article" date="2023" name="G3 (Bethesda)">
        <title>A reference genome for the long-term kleptoplast-retaining sea slug Elysia crispata morphotype clarki.</title>
        <authorList>
            <person name="Eastman K.E."/>
            <person name="Pendleton A.L."/>
            <person name="Shaikh M.A."/>
            <person name="Suttiyut T."/>
            <person name="Ogas R."/>
            <person name="Tomko P."/>
            <person name="Gavelis G."/>
            <person name="Widhalm J.R."/>
            <person name="Wisecaver J.H."/>
        </authorList>
    </citation>
    <scope>NUCLEOTIDE SEQUENCE</scope>
    <source>
        <strain evidence="1">ECLA1</strain>
    </source>
</reference>
<dbReference type="Proteomes" id="UP001283361">
    <property type="component" value="Unassembled WGS sequence"/>
</dbReference>
<organism evidence="1 2">
    <name type="scientific">Elysia crispata</name>
    <name type="common">lettuce slug</name>
    <dbReference type="NCBI Taxonomy" id="231223"/>
    <lineage>
        <taxon>Eukaryota</taxon>
        <taxon>Metazoa</taxon>
        <taxon>Spiralia</taxon>
        <taxon>Lophotrochozoa</taxon>
        <taxon>Mollusca</taxon>
        <taxon>Gastropoda</taxon>
        <taxon>Heterobranchia</taxon>
        <taxon>Euthyneura</taxon>
        <taxon>Panpulmonata</taxon>
        <taxon>Sacoglossa</taxon>
        <taxon>Placobranchoidea</taxon>
        <taxon>Plakobranchidae</taxon>
        <taxon>Elysia</taxon>
    </lineage>
</organism>
<comment type="caution">
    <text evidence="1">The sequence shown here is derived from an EMBL/GenBank/DDBJ whole genome shotgun (WGS) entry which is preliminary data.</text>
</comment>
<proteinExistence type="predicted"/>
<sequence length="115" mass="12571">MPPGSSISLPGLLNQIEGKPVLPNKTCRRLETLNKYAGMKLDSHPRKKTAPVSTLGWVCTEGKHGQGLGCLNYRRLGIEMEEGHHSLHRLMRNDVRVLLDSSGMGGGGASVLIWR</sequence>
<evidence type="ECO:0000313" key="1">
    <source>
        <dbReference type="EMBL" id="KAK3781155.1"/>
    </source>
</evidence>
<name>A0AAE1DSY8_9GAST</name>
<keyword evidence="2" id="KW-1185">Reference proteome</keyword>
<evidence type="ECO:0000313" key="2">
    <source>
        <dbReference type="Proteomes" id="UP001283361"/>
    </source>
</evidence>
<dbReference type="EMBL" id="JAWDGP010002657">
    <property type="protein sequence ID" value="KAK3781155.1"/>
    <property type="molecule type" value="Genomic_DNA"/>
</dbReference>
<gene>
    <name evidence="1" type="ORF">RRG08_020096</name>
</gene>
<accession>A0AAE1DSY8</accession>